<evidence type="ECO:0000256" key="1">
    <source>
        <dbReference type="SAM" id="Phobius"/>
    </source>
</evidence>
<keyword evidence="1" id="KW-0472">Membrane</keyword>
<evidence type="ECO:0000313" key="2">
    <source>
        <dbReference type="EMBL" id="MBC8333860.1"/>
    </source>
</evidence>
<feature type="transmembrane region" description="Helical" evidence="1">
    <location>
        <begin position="158"/>
        <end position="182"/>
    </location>
</feature>
<name>A0A8J6NHF0_9CHLR</name>
<keyword evidence="1" id="KW-1133">Transmembrane helix</keyword>
<evidence type="ECO:0000313" key="3">
    <source>
        <dbReference type="Proteomes" id="UP000614469"/>
    </source>
</evidence>
<dbReference type="AlphaFoldDB" id="A0A8J6NHF0"/>
<proteinExistence type="predicted"/>
<feature type="transmembrane region" description="Helical" evidence="1">
    <location>
        <begin position="194"/>
        <end position="223"/>
    </location>
</feature>
<organism evidence="2 3">
    <name type="scientific">Candidatus Desulfolinea nitratireducens</name>
    <dbReference type="NCBI Taxonomy" id="2841698"/>
    <lineage>
        <taxon>Bacteria</taxon>
        <taxon>Bacillati</taxon>
        <taxon>Chloroflexota</taxon>
        <taxon>Anaerolineae</taxon>
        <taxon>Anaerolineales</taxon>
        <taxon>Anaerolineales incertae sedis</taxon>
        <taxon>Candidatus Desulfolinea</taxon>
    </lineage>
</organism>
<feature type="transmembrane region" description="Helical" evidence="1">
    <location>
        <begin position="286"/>
        <end position="310"/>
    </location>
</feature>
<feature type="transmembrane region" description="Helical" evidence="1">
    <location>
        <begin position="258"/>
        <end position="280"/>
    </location>
</feature>
<keyword evidence="1" id="KW-0812">Transmembrane</keyword>
<protein>
    <submittedName>
        <fullName evidence="2">Uncharacterized protein</fullName>
    </submittedName>
</protein>
<accession>A0A8J6NHF0</accession>
<sequence length="375" mass="41997">MDPVKILKRSWHILWSYKALWVFGLILALTAAGSSGGSGNSGSSYRYDGENQQYELPLTEDFSEDFQKAFEEAGEEFKKIFEEGVQAAGISRSEVSTLIWIGAAFILVMLTMGIVMSIARYVSETAVIRMVDEYEATDTKMTVRSGFRIGWSRTSWRLFLINLIVNIPVFLLIGLLILDGFVMYRAVMSDGEQFAIAGMVALIGFTFLIIFVTILVMAVLVLLRQFFWRAAVLEDLGVRASLRRGFAMARENWKNIGLMWLIMMGLGIVWMIVSFISLFVLLPVAFFTAIFGAVIAAIPGMLLVGFFSLFLSGPLPWIVGGIFILPLFLTLAFSPWILLTAWQQIYASTVWTLTYREIKALPALTEDSEIDLLEA</sequence>
<dbReference type="EMBL" id="JACNJN010000028">
    <property type="protein sequence ID" value="MBC8333860.1"/>
    <property type="molecule type" value="Genomic_DNA"/>
</dbReference>
<feature type="transmembrane region" description="Helical" evidence="1">
    <location>
        <begin position="98"/>
        <end position="122"/>
    </location>
</feature>
<dbReference type="Proteomes" id="UP000614469">
    <property type="component" value="Unassembled WGS sequence"/>
</dbReference>
<feature type="transmembrane region" description="Helical" evidence="1">
    <location>
        <begin position="317"/>
        <end position="338"/>
    </location>
</feature>
<gene>
    <name evidence="2" type="ORF">H8E29_01205</name>
</gene>
<comment type="caution">
    <text evidence="2">The sequence shown here is derived from an EMBL/GenBank/DDBJ whole genome shotgun (WGS) entry which is preliminary data.</text>
</comment>
<reference evidence="2 3" key="1">
    <citation type="submission" date="2020-08" db="EMBL/GenBank/DDBJ databases">
        <title>Bridging the membrane lipid divide: bacteria of the FCB group superphylum have the potential to synthesize archaeal ether lipids.</title>
        <authorList>
            <person name="Villanueva L."/>
            <person name="Von Meijenfeldt F.A.B."/>
            <person name="Westbye A.B."/>
            <person name="Yadav S."/>
            <person name="Hopmans E.C."/>
            <person name="Dutilh B.E."/>
            <person name="Sinninghe Damste J.S."/>
        </authorList>
    </citation>
    <scope>NUCLEOTIDE SEQUENCE [LARGE SCALE GENOMIC DNA]</scope>
    <source>
        <strain evidence="2">NIOZ-UU36</strain>
    </source>
</reference>
<dbReference type="InterPro" id="IPR055966">
    <property type="entry name" value="DUF7544"/>
</dbReference>
<dbReference type="Pfam" id="PF24400">
    <property type="entry name" value="DUF7544"/>
    <property type="match status" value="1"/>
</dbReference>